<dbReference type="GeneID" id="79268344"/>
<protein>
    <recommendedName>
        <fullName evidence="4">DUF4868 domain-containing protein</fullName>
    </recommendedName>
</protein>
<feature type="region of interest" description="Disordered" evidence="1">
    <location>
        <begin position="351"/>
        <end position="371"/>
    </location>
</feature>
<dbReference type="Proteomes" id="UP001596398">
    <property type="component" value="Unassembled WGS sequence"/>
</dbReference>
<dbReference type="EMBL" id="JBHTAP010000002">
    <property type="protein sequence ID" value="MFC7236605.1"/>
    <property type="molecule type" value="Genomic_DNA"/>
</dbReference>
<evidence type="ECO:0000313" key="3">
    <source>
        <dbReference type="Proteomes" id="UP001596398"/>
    </source>
</evidence>
<comment type="caution">
    <text evidence="2">The sequence shown here is derived from an EMBL/GenBank/DDBJ whole genome shotgun (WGS) entry which is preliminary data.</text>
</comment>
<name>A0ABD5ZSX5_9EURY</name>
<sequence>MGVGESVFDYDGLSLTNIRRAVDVFVDEGRRNKVRFKTVVATEDPLRALEQADASLSNTEIDVTEHEDHYRVAVTKRIKRTDLEDGHRLVESDFALFQIGETDIWAAVTGHSPDQFEHGPLWVLGKSEPMLSTFFASSDDLAEILYQLKASFPAETEIQARKTVAYSRDEEGEISFKQRPFEEIFAVAADKGNYVDKMRFTVKTGDTIRLDAFLSRDGKLKFLGGDATRFFEDFLPIVAAVGQQKADLFGHKERSAETGELNELQIDFDTAHFKAPEDTEKLIRALDGLPNANLTVYHDNPYAHLSILDTIDGSSCDVFVTDSDTVSIVPSYRGSFNSLMRVAEQLSRELEEGEISEGTPEEQTMADFFPT</sequence>
<reference evidence="2 3" key="1">
    <citation type="journal article" date="2019" name="Int. J. Syst. Evol. Microbiol.">
        <title>The Global Catalogue of Microorganisms (GCM) 10K type strain sequencing project: providing services to taxonomists for standard genome sequencing and annotation.</title>
        <authorList>
            <consortium name="The Broad Institute Genomics Platform"/>
            <consortium name="The Broad Institute Genome Sequencing Center for Infectious Disease"/>
            <person name="Wu L."/>
            <person name="Ma J."/>
        </authorList>
    </citation>
    <scope>NUCLEOTIDE SEQUENCE [LARGE SCALE GENOMIC DNA]</scope>
    <source>
        <strain evidence="2 3">DT85</strain>
    </source>
</reference>
<accession>A0ABD5ZSX5</accession>
<gene>
    <name evidence="2" type="ORF">ACFQJ4_14995</name>
</gene>
<organism evidence="2 3">
    <name type="scientific">Halosegnis marinus</name>
    <dbReference type="NCBI Taxonomy" id="3034023"/>
    <lineage>
        <taxon>Archaea</taxon>
        <taxon>Methanobacteriati</taxon>
        <taxon>Methanobacteriota</taxon>
        <taxon>Stenosarchaea group</taxon>
        <taxon>Halobacteria</taxon>
        <taxon>Halobacteriales</taxon>
        <taxon>Natronomonadaceae</taxon>
        <taxon>Halosegnis</taxon>
    </lineage>
</organism>
<evidence type="ECO:0008006" key="4">
    <source>
        <dbReference type="Google" id="ProtNLM"/>
    </source>
</evidence>
<evidence type="ECO:0000256" key="1">
    <source>
        <dbReference type="SAM" id="MobiDB-lite"/>
    </source>
</evidence>
<evidence type="ECO:0000313" key="2">
    <source>
        <dbReference type="EMBL" id="MFC7236605.1"/>
    </source>
</evidence>
<dbReference type="RefSeq" id="WP_276236300.1">
    <property type="nucleotide sequence ID" value="NZ_CP119803.1"/>
</dbReference>
<keyword evidence="3" id="KW-1185">Reference proteome</keyword>
<dbReference type="AlphaFoldDB" id="A0ABD5ZSX5"/>
<proteinExistence type="predicted"/>